<dbReference type="PROSITE" id="PS50878">
    <property type="entry name" value="RT_POL"/>
    <property type="match status" value="1"/>
</dbReference>
<reference evidence="2" key="3">
    <citation type="submission" date="2022-06" db="UniProtKB">
        <authorList>
            <consortium name="EnsemblPlants"/>
        </authorList>
    </citation>
    <scope>IDENTIFICATION</scope>
</reference>
<evidence type="ECO:0000259" key="1">
    <source>
        <dbReference type="PROSITE" id="PS50878"/>
    </source>
</evidence>
<reference evidence="2" key="2">
    <citation type="submission" date="2018-03" db="EMBL/GenBank/DDBJ databases">
        <title>The Triticum urartu genome reveals the dynamic nature of wheat genome evolution.</title>
        <authorList>
            <person name="Ling H."/>
            <person name="Ma B."/>
            <person name="Shi X."/>
            <person name="Liu H."/>
            <person name="Dong L."/>
            <person name="Sun H."/>
            <person name="Cao Y."/>
            <person name="Gao Q."/>
            <person name="Zheng S."/>
            <person name="Li Y."/>
            <person name="Yu Y."/>
            <person name="Du H."/>
            <person name="Qi M."/>
            <person name="Li Y."/>
            <person name="Yu H."/>
            <person name="Cui Y."/>
            <person name="Wang N."/>
            <person name="Chen C."/>
            <person name="Wu H."/>
            <person name="Zhao Y."/>
            <person name="Zhang J."/>
            <person name="Li Y."/>
            <person name="Zhou W."/>
            <person name="Zhang B."/>
            <person name="Hu W."/>
            <person name="Eijk M."/>
            <person name="Tang J."/>
            <person name="Witsenboer H."/>
            <person name="Zhao S."/>
            <person name="Li Z."/>
            <person name="Zhang A."/>
            <person name="Wang D."/>
            <person name="Liang C."/>
        </authorList>
    </citation>
    <scope>NUCLEOTIDE SEQUENCE [LARGE SCALE GENOMIC DNA]</scope>
    <source>
        <strain evidence="2">cv. G1812</strain>
    </source>
</reference>
<dbReference type="Gramene" id="TuG1812G0200000770.01.T01">
    <property type="protein sequence ID" value="TuG1812G0200000770.01.T01.cds269287"/>
    <property type="gene ID" value="TuG1812G0200000770.01"/>
</dbReference>
<evidence type="ECO:0000313" key="2">
    <source>
        <dbReference type="EnsemblPlants" id="TuG1812G0200000770.01.T01.cds269287"/>
    </source>
</evidence>
<dbReference type="PANTHER" id="PTHR46890">
    <property type="entry name" value="NON-LTR RETROLELEMENT REVERSE TRANSCRIPTASE-LIKE PROTEIN-RELATED"/>
    <property type="match status" value="1"/>
</dbReference>
<keyword evidence="3" id="KW-1185">Reference proteome</keyword>
<name>A0A8R7TCR1_TRIUA</name>
<evidence type="ECO:0000313" key="3">
    <source>
        <dbReference type="Proteomes" id="UP000015106"/>
    </source>
</evidence>
<sequence length="192" mass="21610">MMKAYDRVEWHYLAVIMSKMGFSASFVRLIMKCVSLVRFSVRVNGELLPYFTPSRGLRQGCLVSPYLFLLCAEGFTTLLNSYGGAHVDRGIRVSIHSPWINHLLFADDSLIFMQAREESAARRNDILRVYGLCSGRCVNRDKSSILFSPNTPKPVRASLKEVLGIFVEAFNERYLGLPTAIGKITSGSFNFI</sequence>
<dbReference type="AlphaFoldDB" id="A0A8R7TCR1"/>
<dbReference type="InterPro" id="IPR052343">
    <property type="entry name" value="Retrotransposon-Effector_Assoc"/>
</dbReference>
<organism evidence="2 3">
    <name type="scientific">Triticum urartu</name>
    <name type="common">Red wild einkorn</name>
    <name type="synonym">Crithodium urartu</name>
    <dbReference type="NCBI Taxonomy" id="4572"/>
    <lineage>
        <taxon>Eukaryota</taxon>
        <taxon>Viridiplantae</taxon>
        <taxon>Streptophyta</taxon>
        <taxon>Embryophyta</taxon>
        <taxon>Tracheophyta</taxon>
        <taxon>Spermatophyta</taxon>
        <taxon>Magnoliopsida</taxon>
        <taxon>Liliopsida</taxon>
        <taxon>Poales</taxon>
        <taxon>Poaceae</taxon>
        <taxon>BOP clade</taxon>
        <taxon>Pooideae</taxon>
        <taxon>Triticodae</taxon>
        <taxon>Triticeae</taxon>
        <taxon>Triticinae</taxon>
        <taxon>Triticum</taxon>
    </lineage>
</organism>
<dbReference type="EnsemblPlants" id="TuG1812G0200000770.01.T01">
    <property type="protein sequence ID" value="TuG1812G0200000770.01.T01.cds269287"/>
    <property type="gene ID" value="TuG1812G0200000770.01"/>
</dbReference>
<dbReference type="Proteomes" id="UP000015106">
    <property type="component" value="Chromosome 2"/>
</dbReference>
<protein>
    <recommendedName>
        <fullName evidence="1">Reverse transcriptase domain-containing protein</fullName>
    </recommendedName>
</protein>
<proteinExistence type="predicted"/>
<dbReference type="InterPro" id="IPR000477">
    <property type="entry name" value="RT_dom"/>
</dbReference>
<reference evidence="3" key="1">
    <citation type="journal article" date="2013" name="Nature">
        <title>Draft genome of the wheat A-genome progenitor Triticum urartu.</title>
        <authorList>
            <person name="Ling H.Q."/>
            <person name="Zhao S."/>
            <person name="Liu D."/>
            <person name="Wang J."/>
            <person name="Sun H."/>
            <person name="Zhang C."/>
            <person name="Fan H."/>
            <person name="Li D."/>
            <person name="Dong L."/>
            <person name="Tao Y."/>
            <person name="Gao C."/>
            <person name="Wu H."/>
            <person name="Li Y."/>
            <person name="Cui Y."/>
            <person name="Guo X."/>
            <person name="Zheng S."/>
            <person name="Wang B."/>
            <person name="Yu K."/>
            <person name="Liang Q."/>
            <person name="Yang W."/>
            <person name="Lou X."/>
            <person name="Chen J."/>
            <person name="Feng M."/>
            <person name="Jian J."/>
            <person name="Zhang X."/>
            <person name="Luo G."/>
            <person name="Jiang Y."/>
            <person name="Liu J."/>
            <person name="Wang Z."/>
            <person name="Sha Y."/>
            <person name="Zhang B."/>
            <person name="Wu H."/>
            <person name="Tang D."/>
            <person name="Shen Q."/>
            <person name="Xue P."/>
            <person name="Zou S."/>
            <person name="Wang X."/>
            <person name="Liu X."/>
            <person name="Wang F."/>
            <person name="Yang Y."/>
            <person name="An X."/>
            <person name="Dong Z."/>
            <person name="Zhang K."/>
            <person name="Zhang X."/>
            <person name="Luo M.C."/>
            <person name="Dvorak J."/>
            <person name="Tong Y."/>
            <person name="Wang J."/>
            <person name="Yang H."/>
            <person name="Li Z."/>
            <person name="Wang D."/>
            <person name="Zhang A."/>
            <person name="Wang J."/>
        </authorList>
    </citation>
    <scope>NUCLEOTIDE SEQUENCE</scope>
    <source>
        <strain evidence="3">cv. G1812</strain>
    </source>
</reference>
<dbReference type="PANTHER" id="PTHR46890:SF48">
    <property type="entry name" value="RNA-DIRECTED DNA POLYMERASE"/>
    <property type="match status" value="1"/>
</dbReference>
<dbReference type="Pfam" id="PF00078">
    <property type="entry name" value="RVT_1"/>
    <property type="match status" value="1"/>
</dbReference>
<feature type="domain" description="Reverse transcriptase" evidence="1">
    <location>
        <begin position="1"/>
        <end position="167"/>
    </location>
</feature>
<accession>A0A8R7TCR1</accession>